<accession>M3JFX1</accession>
<evidence type="ECO:0000313" key="1">
    <source>
        <dbReference type="EMBL" id="EMG51133.1"/>
    </source>
</evidence>
<dbReference type="EMBL" id="AOGT01000004">
    <property type="protein sequence ID" value="EMG51133.1"/>
    <property type="molecule type" value="Genomic_DNA"/>
</dbReference>
<dbReference type="AlphaFoldDB" id="M3JFX1"/>
<reference evidence="1 2" key="1">
    <citation type="submission" date="2013-02" db="EMBL/GenBank/DDBJ databases">
        <title>Genome sequence of Candida maltosa Xu316, a potential industrial strain for xylitol and ethanol production.</title>
        <authorList>
            <person name="Yu J."/>
            <person name="Wang Q."/>
            <person name="Geng X."/>
            <person name="Bao W."/>
            <person name="He P."/>
            <person name="Cai J."/>
        </authorList>
    </citation>
    <scope>NUCLEOTIDE SEQUENCE [LARGE SCALE GENOMIC DNA]</scope>
    <source>
        <strain evidence="2">Xu316</strain>
    </source>
</reference>
<dbReference type="Proteomes" id="UP000011777">
    <property type="component" value="Unassembled WGS sequence"/>
</dbReference>
<evidence type="ECO:0000313" key="2">
    <source>
        <dbReference type="Proteomes" id="UP000011777"/>
    </source>
</evidence>
<dbReference type="OrthoDB" id="4022470at2759"/>
<protein>
    <submittedName>
        <fullName evidence="1">Uncharacterized protein</fullName>
    </submittedName>
</protein>
<comment type="caution">
    <text evidence="1">The sequence shown here is derived from an EMBL/GenBank/DDBJ whole genome shotgun (WGS) entry which is preliminary data.</text>
</comment>
<name>M3JFX1_CANMX</name>
<gene>
    <name evidence="1" type="ORF">G210_5710</name>
</gene>
<proteinExistence type="predicted"/>
<dbReference type="OMA" id="RSSHEGW"/>
<dbReference type="HOGENOM" id="CLU_1669145_0_0_1"/>
<organism evidence="1 2">
    <name type="scientific">Candida maltosa (strain Xu316)</name>
    <name type="common">Yeast</name>
    <dbReference type="NCBI Taxonomy" id="1245528"/>
    <lineage>
        <taxon>Eukaryota</taxon>
        <taxon>Fungi</taxon>
        <taxon>Dikarya</taxon>
        <taxon>Ascomycota</taxon>
        <taxon>Saccharomycotina</taxon>
        <taxon>Pichiomycetes</taxon>
        <taxon>Debaryomycetaceae</taxon>
        <taxon>Candida/Lodderomyces clade</taxon>
        <taxon>Candida</taxon>
    </lineage>
</organism>
<keyword evidence="2" id="KW-1185">Reference proteome</keyword>
<sequence length="137" mass="16279">MTEWSFSLYDESLDIFDTYSDGEECETSHESTVDPKPVVNQYNPFIISKMNYFKRKQTKVNKKLYTKAVKINTKKMMQKITTSTSSTLNWESHDHWIQRRGFPSEILIDSFRQKVGTKKYKLTNSRDHEGWYIIGYN</sequence>